<evidence type="ECO:0000256" key="2">
    <source>
        <dbReference type="ARBA" id="ARBA00023125"/>
    </source>
</evidence>
<dbReference type="EMBL" id="FOLX01000001">
    <property type="protein sequence ID" value="SFC24673.1"/>
    <property type="molecule type" value="Genomic_DNA"/>
</dbReference>
<dbReference type="SUPFAM" id="SSF46785">
    <property type="entry name" value="Winged helix' DNA-binding domain"/>
    <property type="match status" value="1"/>
</dbReference>
<dbReference type="InterPro" id="IPR036390">
    <property type="entry name" value="WH_DNA-bd_sf"/>
</dbReference>
<gene>
    <name evidence="6" type="ORF">SAMN05421762_0297</name>
</gene>
<evidence type="ECO:0000259" key="4">
    <source>
        <dbReference type="PROSITE" id="PS51077"/>
    </source>
</evidence>
<dbReference type="PANTHER" id="PTHR30136:SF24">
    <property type="entry name" value="HTH-TYPE TRANSCRIPTIONAL REPRESSOR ALLR"/>
    <property type="match status" value="1"/>
</dbReference>
<dbReference type="Proteomes" id="UP000231644">
    <property type="component" value="Unassembled WGS sequence"/>
</dbReference>
<dbReference type="Pfam" id="PF09339">
    <property type="entry name" value="HTH_IclR"/>
    <property type="match status" value="1"/>
</dbReference>
<dbReference type="PROSITE" id="PS51077">
    <property type="entry name" value="HTH_ICLR"/>
    <property type="match status" value="1"/>
</dbReference>
<dbReference type="InterPro" id="IPR029016">
    <property type="entry name" value="GAF-like_dom_sf"/>
</dbReference>
<reference evidence="6 7" key="1">
    <citation type="submission" date="2016-10" db="EMBL/GenBank/DDBJ databases">
        <authorList>
            <person name="de Groot N.N."/>
        </authorList>
    </citation>
    <scope>NUCLEOTIDE SEQUENCE [LARGE SCALE GENOMIC DNA]</scope>
    <source>
        <strain evidence="6 7">DSM 29619</strain>
    </source>
</reference>
<feature type="domain" description="IclR-ED" evidence="5">
    <location>
        <begin position="68"/>
        <end position="251"/>
    </location>
</feature>
<evidence type="ECO:0000313" key="6">
    <source>
        <dbReference type="EMBL" id="SFC24673.1"/>
    </source>
</evidence>
<keyword evidence="3" id="KW-0804">Transcription</keyword>
<organism evidence="6 7">
    <name type="scientific">Pseudooceanicola nitratireducens</name>
    <dbReference type="NCBI Taxonomy" id="517719"/>
    <lineage>
        <taxon>Bacteria</taxon>
        <taxon>Pseudomonadati</taxon>
        <taxon>Pseudomonadota</taxon>
        <taxon>Alphaproteobacteria</taxon>
        <taxon>Rhodobacterales</taxon>
        <taxon>Paracoccaceae</taxon>
        <taxon>Pseudooceanicola</taxon>
    </lineage>
</organism>
<evidence type="ECO:0000256" key="3">
    <source>
        <dbReference type="ARBA" id="ARBA00023163"/>
    </source>
</evidence>
<evidence type="ECO:0000313" key="7">
    <source>
        <dbReference type="Proteomes" id="UP000231644"/>
    </source>
</evidence>
<dbReference type="STRING" id="517719.SAMN05421762_0297"/>
<dbReference type="SMART" id="SM00346">
    <property type="entry name" value="HTH_ICLR"/>
    <property type="match status" value="1"/>
</dbReference>
<dbReference type="InterPro" id="IPR036388">
    <property type="entry name" value="WH-like_DNA-bd_sf"/>
</dbReference>
<dbReference type="RefSeq" id="WP_093449454.1">
    <property type="nucleotide sequence ID" value="NZ_FNZG01000002.1"/>
</dbReference>
<accession>A0A1I1HT89</accession>
<dbReference type="GO" id="GO:0003700">
    <property type="term" value="F:DNA-binding transcription factor activity"/>
    <property type="evidence" value="ECO:0007669"/>
    <property type="project" value="TreeGrafter"/>
</dbReference>
<dbReference type="AlphaFoldDB" id="A0A1I1HT89"/>
<keyword evidence="2" id="KW-0238">DNA-binding</keyword>
<evidence type="ECO:0000259" key="5">
    <source>
        <dbReference type="PROSITE" id="PS51078"/>
    </source>
</evidence>
<dbReference type="Gene3D" id="1.10.10.10">
    <property type="entry name" value="Winged helix-like DNA-binding domain superfamily/Winged helix DNA-binding domain"/>
    <property type="match status" value="1"/>
</dbReference>
<dbReference type="GO" id="GO:0045892">
    <property type="term" value="P:negative regulation of DNA-templated transcription"/>
    <property type="evidence" value="ECO:0007669"/>
    <property type="project" value="TreeGrafter"/>
</dbReference>
<dbReference type="InterPro" id="IPR050707">
    <property type="entry name" value="HTH_MetabolicPath_Reg"/>
</dbReference>
<dbReference type="PANTHER" id="PTHR30136">
    <property type="entry name" value="HELIX-TURN-HELIX TRANSCRIPTIONAL REGULATOR, ICLR FAMILY"/>
    <property type="match status" value="1"/>
</dbReference>
<dbReference type="PROSITE" id="PS51078">
    <property type="entry name" value="ICLR_ED"/>
    <property type="match status" value="1"/>
</dbReference>
<dbReference type="FunFam" id="1.10.10.10:FF:000056">
    <property type="entry name" value="IclR family transcriptional regulator"/>
    <property type="match status" value="1"/>
</dbReference>
<dbReference type="Gene3D" id="3.30.450.40">
    <property type="match status" value="1"/>
</dbReference>
<sequence length="251" mass="26854">MSNAVQSVDRALRLLELVAADPDGRRLSDLARAAGLAVSTTHRLLTSLEQRGFVQVEGETGLWHVGQTAHRVGAAWGRARTMLAPAMPHLRRLRDATRETANLGLIEDGWVVTLAQAESREIMRAISPPGGRAPTFCSGMGKAIVATWPDAQIDQLIDRHGLGAATRNSLTRREDVHAEMAKIRDQGFAMDDEEFVPGLRCVAAVIEGPGGDAVAAVSVSGLSLRMTPDKVARCAELVQRVAVDLSGRVAV</sequence>
<dbReference type="Pfam" id="PF01614">
    <property type="entry name" value="IclR_C"/>
    <property type="match status" value="1"/>
</dbReference>
<dbReference type="SUPFAM" id="SSF55781">
    <property type="entry name" value="GAF domain-like"/>
    <property type="match status" value="1"/>
</dbReference>
<feature type="domain" description="HTH iclR-type" evidence="4">
    <location>
        <begin position="5"/>
        <end position="67"/>
    </location>
</feature>
<proteinExistence type="predicted"/>
<protein>
    <submittedName>
        <fullName evidence="6">Transcriptional regulator, IclR family</fullName>
    </submittedName>
</protein>
<dbReference type="OrthoDB" id="9807558at2"/>
<name>A0A1I1HT89_9RHOB</name>
<keyword evidence="7" id="KW-1185">Reference proteome</keyword>
<dbReference type="InterPro" id="IPR014757">
    <property type="entry name" value="Tscrpt_reg_IclR_C"/>
</dbReference>
<keyword evidence="1" id="KW-0805">Transcription regulation</keyword>
<dbReference type="InterPro" id="IPR005471">
    <property type="entry name" value="Tscrpt_reg_IclR_N"/>
</dbReference>
<evidence type="ECO:0000256" key="1">
    <source>
        <dbReference type="ARBA" id="ARBA00023015"/>
    </source>
</evidence>
<dbReference type="GO" id="GO:0003677">
    <property type="term" value="F:DNA binding"/>
    <property type="evidence" value="ECO:0007669"/>
    <property type="project" value="UniProtKB-KW"/>
</dbReference>